<name>A0AAV7MND7_PLEWA</name>
<reference evidence="1" key="1">
    <citation type="journal article" date="2022" name="bioRxiv">
        <title>Sequencing and chromosome-scale assembly of the giantPleurodeles waltlgenome.</title>
        <authorList>
            <person name="Brown T."/>
            <person name="Elewa A."/>
            <person name="Iarovenko S."/>
            <person name="Subramanian E."/>
            <person name="Araus A.J."/>
            <person name="Petzold A."/>
            <person name="Susuki M."/>
            <person name="Suzuki K.-i.T."/>
            <person name="Hayashi T."/>
            <person name="Toyoda A."/>
            <person name="Oliveira C."/>
            <person name="Osipova E."/>
            <person name="Leigh N.D."/>
            <person name="Simon A."/>
            <person name="Yun M.H."/>
        </authorList>
    </citation>
    <scope>NUCLEOTIDE SEQUENCE</scope>
    <source>
        <strain evidence="1">20211129_DDA</strain>
        <tissue evidence="1">Liver</tissue>
    </source>
</reference>
<proteinExistence type="predicted"/>
<dbReference type="EMBL" id="JANPWB010000013">
    <property type="protein sequence ID" value="KAJ1103488.1"/>
    <property type="molecule type" value="Genomic_DNA"/>
</dbReference>
<dbReference type="Proteomes" id="UP001066276">
    <property type="component" value="Chromosome 9"/>
</dbReference>
<evidence type="ECO:0000313" key="2">
    <source>
        <dbReference type="Proteomes" id="UP001066276"/>
    </source>
</evidence>
<dbReference type="AlphaFoldDB" id="A0AAV7MND7"/>
<organism evidence="1 2">
    <name type="scientific">Pleurodeles waltl</name>
    <name type="common">Iberian ribbed newt</name>
    <dbReference type="NCBI Taxonomy" id="8319"/>
    <lineage>
        <taxon>Eukaryota</taxon>
        <taxon>Metazoa</taxon>
        <taxon>Chordata</taxon>
        <taxon>Craniata</taxon>
        <taxon>Vertebrata</taxon>
        <taxon>Euteleostomi</taxon>
        <taxon>Amphibia</taxon>
        <taxon>Batrachia</taxon>
        <taxon>Caudata</taxon>
        <taxon>Salamandroidea</taxon>
        <taxon>Salamandridae</taxon>
        <taxon>Pleurodelinae</taxon>
        <taxon>Pleurodeles</taxon>
    </lineage>
</organism>
<comment type="caution">
    <text evidence="1">The sequence shown here is derived from an EMBL/GenBank/DDBJ whole genome shotgun (WGS) entry which is preliminary data.</text>
</comment>
<accession>A0AAV7MND7</accession>
<gene>
    <name evidence="1" type="ORF">NDU88_000911</name>
</gene>
<evidence type="ECO:0000313" key="1">
    <source>
        <dbReference type="EMBL" id="KAJ1103488.1"/>
    </source>
</evidence>
<protein>
    <submittedName>
        <fullName evidence="1">Uncharacterized protein</fullName>
    </submittedName>
</protein>
<keyword evidence="2" id="KW-1185">Reference proteome</keyword>
<sequence>MWHHQTPDDLQACIIRQQKIYMSVSSSDTGSTGQWHHQIPDDLHACIIRQQKMYTFVVSSDTRTSTRLYHQTPDLHICGITRHQTIYMSVSSDTRRSTRLWHHQIPAGLHVLLWSVRVSVKNRGRLEQFSLCKRVQRIGLEGAEHSVVLRVASARILLARSPVRLK</sequence>